<dbReference type="AlphaFoldDB" id="A0A7S3K5U7"/>
<organism evidence="2">
    <name type="scientific">Euplotes crassus</name>
    <dbReference type="NCBI Taxonomy" id="5936"/>
    <lineage>
        <taxon>Eukaryota</taxon>
        <taxon>Sar</taxon>
        <taxon>Alveolata</taxon>
        <taxon>Ciliophora</taxon>
        <taxon>Intramacronucleata</taxon>
        <taxon>Spirotrichea</taxon>
        <taxon>Hypotrichia</taxon>
        <taxon>Euplotida</taxon>
        <taxon>Euplotidae</taxon>
        <taxon>Moneuplotes</taxon>
    </lineage>
</organism>
<accession>A0A7S3K5U7</accession>
<name>A0A7S3K5U7_EUPCR</name>
<reference evidence="2" key="1">
    <citation type="submission" date="2021-01" db="EMBL/GenBank/DDBJ databases">
        <authorList>
            <person name="Corre E."/>
            <person name="Pelletier E."/>
            <person name="Niang G."/>
            <person name="Scheremetjew M."/>
            <person name="Finn R."/>
            <person name="Kale V."/>
            <person name="Holt S."/>
            <person name="Cochrane G."/>
            <person name="Meng A."/>
            <person name="Brown T."/>
            <person name="Cohen L."/>
        </authorList>
    </citation>
    <scope>NUCLEOTIDE SEQUENCE</scope>
    <source>
        <strain evidence="2">CT5</strain>
    </source>
</reference>
<evidence type="ECO:0000313" key="2">
    <source>
        <dbReference type="EMBL" id="CAE0375805.1"/>
    </source>
</evidence>
<feature type="region of interest" description="Disordered" evidence="1">
    <location>
        <begin position="22"/>
        <end position="91"/>
    </location>
</feature>
<proteinExistence type="predicted"/>
<dbReference type="EMBL" id="HBIK01001561">
    <property type="protein sequence ID" value="CAE0375805.1"/>
    <property type="molecule type" value="Transcribed_RNA"/>
</dbReference>
<feature type="compositionally biased region" description="Polar residues" evidence="1">
    <location>
        <begin position="48"/>
        <end position="59"/>
    </location>
</feature>
<feature type="compositionally biased region" description="Basic and acidic residues" evidence="1">
    <location>
        <begin position="29"/>
        <end position="44"/>
    </location>
</feature>
<evidence type="ECO:0000256" key="1">
    <source>
        <dbReference type="SAM" id="MobiDB-lite"/>
    </source>
</evidence>
<gene>
    <name evidence="2" type="ORF">ECRA1380_LOCUS756</name>
</gene>
<protein>
    <submittedName>
        <fullName evidence="2">Uncharacterized protein</fullName>
    </submittedName>
</protein>
<sequence>MIMNPRELFEKSKTKLWNLNPTKTSTESLMKESWSKKSQKDSKMSRNGLETPNYPTFTIRSKKRRNLGAGKVRLLSPQPKPTSQRLKRRKLASNAYENLKSFI</sequence>